<sequence length="69" mass="8069">MKELKFEDAMKRLEDIVKQLESNEAPLEETISLFEEGLILAKQCDQQLKQFENKVNELVTENKVDENDV</sequence>
<dbReference type="eggNOG" id="COG1722">
    <property type="taxonomic scope" value="Bacteria"/>
</dbReference>
<dbReference type="STRING" id="679192.HMPREF9013_0403"/>
<dbReference type="GO" id="GO:0008855">
    <property type="term" value="F:exodeoxyribonuclease VII activity"/>
    <property type="evidence" value="ECO:0007669"/>
    <property type="project" value="UniProtKB-UniRule"/>
</dbReference>
<comment type="subcellular location">
    <subcellularLocation>
        <location evidence="6">Cytoplasm</location>
    </subcellularLocation>
</comment>
<keyword evidence="9" id="KW-1185">Reference proteome</keyword>
<evidence type="ECO:0000256" key="7">
    <source>
        <dbReference type="SAM" id="Coils"/>
    </source>
</evidence>
<comment type="function">
    <text evidence="6">Bidirectionally degrades single-stranded DNA into large acid-insoluble oligonucleotides, which are then degraded further into small acid-soluble oligonucleotides.</text>
</comment>
<comment type="caution">
    <text evidence="8">The sequence shown here is derived from an EMBL/GenBank/DDBJ whole genome shotgun (WGS) entry which is preliminary data.</text>
</comment>
<dbReference type="Pfam" id="PF02609">
    <property type="entry name" value="Exonuc_VII_S"/>
    <property type="match status" value="1"/>
</dbReference>
<keyword evidence="5 6" id="KW-0269">Exonuclease</keyword>
<evidence type="ECO:0000256" key="5">
    <source>
        <dbReference type="ARBA" id="ARBA00022839"/>
    </source>
</evidence>
<proteinExistence type="inferred from homology"/>
<evidence type="ECO:0000256" key="6">
    <source>
        <dbReference type="HAMAP-Rule" id="MF_00337"/>
    </source>
</evidence>
<dbReference type="PANTHER" id="PTHR34137:SF1">
    <property type="entry name" value="EXODEOXYRIBONUCLEASE 7 SMALL SUBUNIT"/>
    <property type="match status" value="1"/>
</dbReference>
<accession>D2MQ56</accession>
<organism evidence="8 9">
    <name type="scientific">Bulleidia extructa W1219</name>
    <dbReference type="NCBI Taxonomy" id="679192"/>
    <lineage>
        <taxon>Bacteria</taxon>
        <taxon>Bacillati</taxon>
        <taxon>Bacillota</taxon>
        <taxon>Erysipelotrichia</taxon>
        <taxon>Erysipelotrichales</taxon>
        <taxon>Erysipelotrichaceae</taxon>
        <taxon>Bulleidia</taxon>
    </lineage>
</organism>
<keyword evidence="7" id="KW-0175">Coiled coil</keyword>
<comment type="similarity">
    <text evidence="1 6">Belongs to the XseB family.</text>
</comment>
<comment type="catalytic activity">
    <reaction evidence="6">
        <text>Exonucleolytic cleavage in either 5'- to 3'- or 3'- to 5'-direction to yield nucleoside 5'-phosphates.</text>
        <dbReference type="EC" id="3.1.11.6"/>
    </reaction>
</comment>
<dbReference type="NCBIfam" id="TIGR01280">
    <property type="entry name" value="xseB"/>
    <property type="match status" value="1"/>
</dbReference>
<evidence type="ECO:0000256" key="1">
    <source>
        <dbReference type="ARBA" id="ARBA00009998"/>
    </source>
</evidence>
<comment type="subunit">
    <text evidence="6">Heterooligomer composed of large and small subunits.</text>
</comment>
<dbReference type="PANTHER" id="PTHR34137">
    <property type="entry name" value="EXODEOXYRIBONUCLEASE 7 SMALL SUBUNIT"/>
    <property type="match status" value="1"/>
</dbReference>
<dbReference type="InterPro" id="IPR003761">
    <property type="entry name" value="Exonuc_VII_S"/>
</dbReference>
<dbReference type="InterPro" id="IPR037004">
    <property type="entry name" value="Exonuc_VII_ssu_sf"/>
</dbReference>
<keyword evidence="2 6" id="KW-0963">Cytoplasm</keyword>
<feature type="coiled-coil region" evidence="7">
    <location>
        <begin position="3"/>
        <end position="68"/>
    </location>
</feature>
<dbReference type="AlphaFoldDB" id="D2MQ56"/>
<evidence type="ECO:0000256" key="3">
    <source>
        <dbReference type="ARBA" id="ARBA00022722"/>
    </source>
</evidence>
<dbReference type="PIRSF" id="PIRSF006488">
    <property type="entry name" value="Exonuc_VII_S"/>
    <property type="match status" value="1"/>
</dbReference>
<dbReference type="GO" id="GO:0006308">
    <property type="term" value="P:DNA catabolic process"/>
    <property type="evidence" value="ECO:0007669"/>
    <property type="project" value="UniProtKB-UniRule"/>
</dbReference>
<dbReference type="RefSeq" id="WP_006627519.1">
    <property type="nucleotide sequence ID" value="NZ_ADFR01000016.1"/>
</dbReference>
<gene>
    <name evidence="6 8" type="primary">xseB</name>
    <name evidence="8" type="ORF">HMPREF9013_0403</name>
</gene>
<evidence type="ECO:0000313" key="9">
    <source>
        <dbReference type="Proteomes" id="UP000005017"/>
    </source>
</evidence>
<dbReference type="Proteomes" id="UP000005017">
    <property type="component" value="Unassembled WGS sequence"/>
</dbReference>
<dbReference type="Gene3D" id="1.10.287.1040">
    <property type="entry name" value="Exonuclease VII, small subunit"/>
    <property type="match status" value="1"/>
</dbReference>
<dbReference type="GO" id="GO:0005829">
    <property type="term" value="C:cytosol"/>
    <property type="evidence" value="ECO:0007669"/>
    <property type="project" value="TreeGrafter"/>
</dbReference>
<dbReference type="GO" id="GO:0009318">
    <property type="term" value="C:exodeoxyribonuclease VII complex"/>
    <property type="evidence" value="ECO:0007669"/>
    <property type="project" value="UniProtKB-UniRule"/>
</dbReference>
<dbReference type="EMBL" id="ADFR01000016">
    <property type="protein sequence ID" value="EFC05125.1"/>
    <property type="molecule type" value="Genomic_DNA"/>
</dbReference>
<reference evidence="9" key="1">
    <citation type="submission" date="2009-12" db="EMBL/GenBank/DDBJ databases">
        <title>Sequence of Clostridiales genomosp. BVAB3 str. UPII9-5.</title>
        <authorList>
            <person name="Madupu R."/>
            <person name="Durkin A.S."/>
            <person name="Torralba M."/>
            <person name="Methe B."/>
            <person name="Sutton G.G."/>
            <person name="Strausberg R.L."/>
            <person name="Nelson K.E."/>
        </authorList>
    </citation>
    <scope>NUCLEOTIDE SEQUENCE [LARGE SCALE GENOMIC DNA]</scope>
    <source>
        <strain evidence="9">W1219</strain>
    </source>
</reference>
<dbReference type="SUPFAM" id="SSF116842">
    <property type="entry name" value="XseB-like"/>
    <property type="match status" value="1"/>
</dbReference>
<evidence type="ECO:0000256" key="4">
    <source>
        <dbReference type="ARBA" id="ARBA00022801"/>
    </source>
</evidence>
<dbReference type="HAMAP" id="MF_00337">
    <property type="entry name" value="Exonuc_7_S"/>
    <property type="match status" value="1"/>
</dbReference>
<protein>
    <recommendedName>
        <fullName evidence="6">Exodeoxyribonuclease 7 small subunit</fullName>
        <ecNumber evidence="6">3.1.11.6</ecNumber>
    </recommendedName>
    <alternativeName>
        <fullName evidence="6">Exodeoxyribonuclease VII small subunit</fullName>
        <shortName evidence="6">Exonuclease VII small subunit</shortName>
    </alternativeName>
</protein>
<name>D2MQ56_9FIRM</name>
<evidence type="ECO:0000313" key="8">
    <source>
        <dbReference type="EMBL" id="EFC05125.1"/>
    </source>
</evidence>
<evidence type="ECO:0000256" key="2">
    <source>
        <dbReference type="ARBA" id="ARBA00022490"/>
    </source>
</evidence>
<dbReference type="EC" id="3.1.11.6" evidence="6"/>
<keyword evidence="3 6" id="KW-0540">Nuclease</keyword>
<keyword evidence="4 6" id="KW-0378">Hydrolase</keyword>